<dbReference type="Pfam" id="PF26368">
    <property type="entry name" value="OMP10"/>
    <property type="match status" value="1"/>
</dbReference>
<evidence type="ECO:0008006" key="11">
    <source>
        <dbReference type="Google" id="ProtNLM"/>
    </source>
</evidence>
<protein>
    <recommendedName>
        <fullName evidence="11">Lipoprotein</fullName>
    </recommendedName>
</protein>
<keyword evidence="4" id="KW-0564">Palmitate</keyword>
<evidence type="ECO:0000256" key="2">
    <source>
        <dbReference type="ARBA" id="ARBA00022729"/>
    </source>
</evidence>
<keyword evidence="3" id="KW-0472">Membrane</keyword>
<gene>
    <name evidence="9" type="ORF">SAMN05216548_104206</name>
</gene>
<comment type="similarity">
    <text evidence="7">Belongs to the rhizobiaceae omp10 lipoprotein family.</text>
</comment>
<keyword evidence="6" id="KW-0449">Lipoprotein</keyword>
<evidence type="ECO:0000256" key="5">
    <source>
        <dbReference type="ARBA" id="ARBA00023237"/>
    </source>
</evidence>
<keyword evidence="2 8" id="KW-0732">Signal</keyword>
<name>A0A1H9FTG5_9HYPH</name>
<dbReference type="STRING" id="1855383.SAMN05216548_104206"/>
<evidence type="ECO:0000256" key="8">
    <source>
        <dbReference type="SAM" id="SignalP"/>
    </source>
</evidence>
<accession>A0A1H9FTG5</accession>
<reference evidence="9 10" key="1">
    <citation type="submission" date="2016-10" db="EMBL/GenBank/DDBJ databases">
        <authorList>
            <person name="de Groot N.N."/>
        </authorList>
    </citation>
    <scope>NUCLEOTIDE SEQUENCE [LARGE SCALE GENOMIC DNA]</scope>
    <source>
        <strain evidence="9 10">A52C2</strain>
    </source>
</reference>
<evidence type="ECO:0000256" key="4">
    <source>
        <dbReference type="ARBA" id="ARBA00023139"/>
    </source>
</evidence>
<evidence type="ECO:0000256" key="3">
    <source>
        <dbReference type="ARBA" id="ARBA00023136"/>
    </source>
</evidence>
<dbReference type="InterPro" id="IPR049857">
    <property type="entry name" value="Omp10-like"/>
</dbReference>
<dbReference type="AlphaFoldDB" id="A0A1H9FTG5"/>
<proteinExistence type="inferred from homology"/>
<dbReference type="OrthoDB" id="7889062at2"/>
<dbReference type="EMBL" id="FOFG01000004">
    <property type="protein sequence ID" value="SEQ41165.1"/>
    <property type="molecule type" value="Genomic_DNA"/>
</dbReference>
<evidence type="ECO:0000256" key="6">
    <source>
        <dbReference type="ARBA" id="ARBA00023288"/>
    </source>
</evidence>
<feature type="chain" id="PRO_5011709317" description="Lipoprotein" evidence="8">
    <location>
        <begin position="24"/>
        <end position="117"/>
    </location>
</feature>
<evidence type="ECO:0000313" key="10">
    <source>
        <dbReference type="Proteomes" id="UP000199647"/>
    </source>
</evidence>
<comment type="subcellular location">
    <subcellularLocation>
        <location evidence="1">Cell outer membrane</location>
        <topology evidence="1">Lipid-anchor</topology>
    </subcellularLocation>
</comment>
<dbReference type="Proteomes" id="UP000199647">
    <property type="component" value="Unassembled WGS sequence"/>
</dbReference>
<dbReference type="RefSeq" id="WP_092496070.1">
    <property type="nucleotide sequence ID" value="NZ_FOFG01000004.1"/>
</dbReference>
<evidence type="ECO:0000313" key="9">
    <source>
        <dbReference type="EMBL" id="SEQ41165.1"/>
    </source>
</evidence>
<evidence type="ECO:0000256" key="1">
    <source>
        <dbReference type="ARBA" id="ARBA00004459"/>
    </source>
</evidence>
<keyword evidence="5" id="KW-0998">Cell outer membrane</keyword>
<organism evidence="9 10">
    <name type="scientific">Faunimonas pinastri</name>
    <dbReference type="NCBI Taxonomy" id="1855383"/>
    <lineage>
        <taxon>Bacteria</taxon>
        <taxon>Pseudomonadati</taxon>
        <taxon>Pseudomonadota</taxon>
        <taxon>Alphaproteobacteria</taxon>
        <taxon>Hyphomicrobiales</taxon>
        <taxon>Afifellaceae</taxon>
        <taxon>Faunimonas</taxon>
    </lineage>
</organism>
<sequence>MKRSLAALALAAVVPLAACQSMGAGGGMKSASNLEGRWESADGVSVATFHEGSFTSRFTKNNEVLADGRYTNTGNVTQVNWYSKQGKQQKSASCTFQSKNSLKCNQPTGGSFVLNRV</sequence>
<feature type="signal peptide" evidence="8">
    <location>
        <begin position="1"/>
        <end position="23"/>
    </location>
</feature>
<keyword evidence="10" id="KW-1185">Reference proteome</keyword>
<evidence type="ECO:0000256" key="7">
    <source>
        <dbReference type="ARBA" id="ARBA00044505"/>
    </source>
</evidence>